<dbReference type="InterPro" id="IPR050390">
    <property type="entry name" value="C5-Methyltransferase"/>
</dbReference>
<accession>A0AA48RCN1</accession>
<gene>
    <name evidence="5" type="ORF">AMST5_01440</name>
</gene>
<dbReference type="InterPro" id="IPR031303">
    <property type="entry name" value="C5_meth_CS"/>
</dbReference>
<proteinExistence type="predicted"/>
<dbReference type="Pfam" id="PF00145">
    <property type="entry name" value="DNA_methylase"/>
    <property type="match status" value="1"/>
</dbReference>
<dbReference type="GO" id="GO:0032259">
    <property type="term" value="P:methylation"/>
    <property type="evidence" value="ECO:0007669"/>
    <property type="project" value="UniProtKB-KW"/>
</dbReference>
<dbReference type="InterPro" id="IPR001525">
    <property type="entry name" value="C5_MeTfrase"/>
</dbReference>
<evidence type="ECO:0000256" key="4">
    <source>
        <dbReference type="ARBA" id="ARBA00022691"/>
    </source>
</evidence>
<dbReference type="PANTHER" id="PTHR10629:SF52">
    <property type="entry name" value="DNA (CYTOSINE-5)-METHYLTRANSFERASE 1"/>
    <property type="match status" value="1"/>
</dbReference>
<dbReference type="PROSITE" id="PS00095">
    <property type="entry name" value="C5_MTASE_2"/>
    <property type="match status" value="1"/>
</dbReference>
<name>A0AA48RCN1_9ZZZZ</name>
<dbReference type="GO" id="GO:0003677">
    <property type="term" value="F:DNA binding"/>
    <property type="evidence" value="ECO:0007669"/>
    <property type="project" value="TreeGrafter"/>
</dbReference>
<dbReference type="GO" id="GO:0003886">
    <property type="term" value="F:DNA (cytosine-5-)-methyltransferase activity"/>
    <property type="evidence" value="ECO:0007669"/>
    <property type="project" value="UniProtKB-EC"/>
</dbReference>
<evidence type="ECO:0000256" key="3">
    <source>
        <dbReference type="ARBA" id="ARBA00022679"/>
    </source>
</evidence>
<reference evidence="5" key="1">
    <citation type="submission" date="2023-07" db="EMBL/GenBank/DDBJ databases">
        <authorList>
            <person name="Pelsma A.J. K."/>
        </authorList>
    </citation>
    <scope>NUCLEOTIDE SEQUENCE</scope>
</reference>
<dbReference type="PROSITE" id="PS51679">
    <property type="entry name" value="SAM_MT_C5"/>
    <property type="match status" value="1"/>
</dbReference>
<sequence length="236" mass="25496">MTFKLLDLFSGIGGFSLGLERSGAFQTVAFCEIEPFPRRVLAQHWPKVPIYDDVRTLSAARLAADGIEVDAICGGFPCQDVSLAGRRAGLDGARSGLWAEFRRLIGELRPRVVIVENTLGLLSAGMETVLGDLAALRYDAEWHCIPASAVGARHARDRVWIVANPSSERLEVDTGALWGQAAAKLLADSNKEWTPEPDVRRVAYGLPGRLDRLRALGNAVVPQVAELIGNSIARAA</sequence>
<dbReference type="EC" id="2.1.1.37" evidence="1"/>
<dbReference type="SUPFAM" id="SSF53335">
    <property type="entry name" value="S-adenosyl-L-methionine-dependent methyltransferases"/>
    <property type="match status" value="1"/>
</dbReference>
<evidence type="ECO:0000256" key="1">
    <source>
        <dbReference type="ARBA" id="ARBA00011975"/>
    </source>
</evidence>
<keyword evidence="4" id="KW-0949">S-adenosyl-L-methionine</keyword>
<dbReference type="Gene3D" id="3.40.50.150">
    <property type="entry name" value="Vaccinia Virus protein VP39"/>
    <property type="match status" value="1"/>
</dbReference>
<dbReference type="AlphaFoldDB" id="A0AA48RCN1"/>
<dbReference type="PANTHER" id="PTHR10629">
    <property type="entry name" value="CYTOSINE-SPECIFIC METHYLTRANSFERASE"/>
    <property type="match status" value="1"/>
</dbReference>
<protein>
    <recommendedName>
        <fullName evidence="1">DNA (cytosine-5-)-methyltransferase</fullName>
        <ecNumber evidence="1">2.1.1.37</ecNumber>
    </recommendedName>
</protein>
<keyword evidence="2" id="KW-0489">Methyltransferase</keyword>
<dbReference type="GO" id="GO:0044027">
    <property type="term" value="P:negative regulation of gene expression via chromosomal CpG island methylation"/>
    <property type="evidence" value="ECO:0007669"/>
    <property type="project" value="TreeGrafter"/>
</dbReference>
<dbReference type="EMBL" id="OY288114">
    <property type="protein sequence ID" value="CAJ0861908.1"/>
    <property type="molecule type" value="Genomic_DNA"/>
</dbReference>
<evidence type="ECO:0000256" key="2">
    <source>
        <dbReference type="ARBA" id="ARBA00022603"/>
    </source>
</evidence>
<dbReference type="GO" id="GO:0005634">
    <property type="term" value="C:nucleus"/>
    <property type="evidence" value="ECO:0007669"/>
    <property type="project" value="TreeGrafter"/>
</dbReference>
<dbReference type="PRINTS" id="PR00105">
    <property type="entry name" value="C5METTRFRASE"/>
</dbReference>
<organism evidence="5">
    <name type="scientific">freshwater sediment metagenome</name>
    <dbReference type="NCBI Taxonomy" id="556182"/>
    <lineage>
        <taxon>unclassified sequences</taxon>
        <taxon>metagenomes</taxon>
        <taxon>ecological metagenomes</taxon>
    </lineage>
</organism>
<dbReference type="InterPro" id="IPR029063">
    <property type="entry name" value="SAM-dependent_MTases_sf"/>
</dbReference>
<evidence type="ECO:0000313" key="5">
    <source>
        <dbReference type="EMBL" id="CAJ0861908.1"/>
    </source>
</evidence>
<keyword evidence="3" id="KW-0808">Transferase</keyword>